<dbReference type="Pfam" id="PF12937">
    <property type="entry name" value="F-box-like"/>
    <property type="match status" value="1"/>
</dbReference>
<evidence type="ECO:0000259" key="2">
    <source>
        <dbReference type="PROSITE" id="PS50181"/>
    </source>
</evidence>
<reference evidence="3" key="1">
    <citation type="submission" date="2022-03" db="EMBL/GenBank/DDBJ databases">
        <authorList>
            <person name="Martin C."/>
        </authorList>
    </citation>
    <scope>NUCLEOTIDE SEQUENCE</scope>
</reference>
<name>A0A8S4NFX0_OWEFU</name>
<dbReference type="OrthoDB" id="3219396at2759"/>
<proteinExistence type="predicted"/>
<accession>A0A8S4NFX0</accession>
<dbReference type="GO" id="GO:0019005">
    <property type="term" value="C:SCF ubiquitin ligase complex"/>
    <property type="evidence" value="ECO:0007669"/>
    <property type="project" value="TreeGrafter"/>
</dbReference>
<gene>
    <name evidence="3" type="ORF">OFUS_LOCUS6656</name>
</gene>
<feature type="domain" description="F-box" evidence="2">
    <location>
        <begin position="130"/>
        <end position="176"/>
    </location>
</feature>
<feature type="compositionally biased region" description="Polar residues" evidence="1">
    <location>
        <begin position="29"/>
        <end position="43"/>
    </location>
</feature>
<feature type="region of interest" description="Disordered" evidence="1">
    <location>
        <begin position="1"/>
        <end position="109"/>
    </location>
</feature>
<dbReference type="EMBL" id="CAIIXF020000003">
    <property type="protein sequence ID" value="CAH1779896.1"/>
    <property type="molecule type" value="Genomic_DNA"/>
</dbReference>
<dbReference type="PANTHER" id="PTHR46731">
    <property type="entry name" value="F-BOX ONLY PROTEIN 15"/>
    <property type="match status" value="1"/>
</dbReference>
<dbReference type="SUPFAM" id="SSF81383">
    <property type="entry name" value="F-box domain"/>
    <property type="match status" value="1"/>
</dbReference>
<sequence length="382" mass="42988">MASPLHKKQITKYLKSHKTSINKDDINDRSQTSAKSNKASVQIPNRLEDKNRAAQGPKHYVAQSPVPKHNASQSPGPKHNASEPPGPKQNAMQSPGTKHNAMPSPGTKNSAAYIKRTKQFPAVNTTKNSIKSLNNLPDEILLQIFQYLGPTDLLLACTISKRWLTLTADNVLWLPIYERYVANNKKTGSSNGDKCVNASTQFKEPGYWKHQCMQRCGQSRSKKAIAMLKKLSPYTGLPKLTTQALESLGTKWILLLKDSTGVEHTMWHSDAFHHQMSLSVRWYGLEWPPLSRITQLSLYAANPIFSSSDKNKQGPCRRSLLLSCKFTWNKWLESLKPIGGDSMCHFYLLADTLLIAVFKEVLNRPLATWEYIHATKVFYKTA</sequence>
<evidence type="ECO:0000313" key="3">
    <source>
        <dbReference type="EMBL" id="CAH1779896.1"/>
    </source>
</evidence>
<protein>
    <recommendedName>
        <fullName evidence="2">F-box domain-containing protein</fullName>
    </recommendedName>
</protein>
<dbReference type="PANTHER" id="PTHR46731:SF1">
    <property type="entry name" value="F-BOX ONLY PROTEIN 15"/>
    <property type="match status" value="1"/>
</dbReference>
<keyword evidence="4" id="KW-1185">Reference proteome</keyword>
<dbReference type="PROSITE" id="PS50181">
    <property type="entry name" value="FBOX"/>
    <property type="match status" value="1"/>
</dbReference>
<evidence type="ECO:0000256" key="1">
    <source>
        <dbReference type="SAM" id="MobiDB-lite"/>
    </source>
</evidence>
<evidence type="ECO:0000313" key="4">
    <source>
        <dbReference type="Proteomes" id="UP000749559"/>
    </source>
</evidence>
<dbReference type="InterPro" id="IPR001810">
    <property type="entry name" value="F-box_dom"/>
</dbReference>
<dbReference type="SMART" id="SM00256">
    <property type="entry name" value="FBOX"/>
    <property type="match status" value="1"/>
</dbReference>
<organism evidence="3 4">
    <name type="scientific">Owenia fusiformis</name>
    <name type="common">Polychaete worm</name>
    <dbReference type="NCBI Taxonomy" id="6347"/>
    <lineage>
        <taxon>Eukaryota</taxon>
        <taxon>Metazoa</taxon>
        <taxon>Spiralia</taxon>
        <taxon>Lophotrochozoa</taxon>
        <taxon>Annelida</taxon>
        <taxon>Polychaeta</taxon>
        <taxon>Sedentaria</taxon>
        <taxon>Canalipalpata</taxon>
        <taxon>Sabellida</taxon>
        <taxon>Oweniida</taxon>
        <taxon>Oweniidae</taxon>
        <taxon>Owenia</taxon>
    </lineage>
</organism>
<dbReference type="AlphaFoldDB" id="A0A8S4NFX0"/>
<dbReference type="Gene3D" id="1.20.1280.50">
    <property type="match status" value="1"/>
</dbReference>
<comment type="caution">
    <text evidence="3">The sequence shown here is derived from an EMBL/GenBank/DDBJ whole genome shotgun (WGS) entry which is preliminary data.</text>
</comment>
<dbReference type="InterPro" id="IPR036047">
    <property type="entry name" value="F-box-like_dom_sf"/>
</dbReference>
<dbReference type="Proteomes" id="UP000749559">
    <property type="component" value="Unassembled WGS sequence"/>
</dbReference>
<feature type="compositionally biased region" description="Basic residues" evidence="1">
    <location>
        <begin position="1"/>
        <end position="20"/>
    </location>
</feature>